<organism evidence="2 3">
    <name type="scientific">Nelumbo nucifera</name>
    <name type="common">Sacred lotus</name>
    <dbReference type="NCBI Taxonomy" id="4432"/>
    <lineage>
        <taxon>Eukaryota</taxon>
        <taxon>Viridiplantae</taxon>
        <taxon>Streptophyta</taxon>
        <taxon>Embryophyta</taxon>
        <taxon>Tracheophyta</taxon>
        <taxon>Spermatophyta</taxon>
        <taxon>Magnoliopsida</taxon>
        <taxon>Proteales</taxon>
        <taxon>Nelumbonaceae</taxon>
        <taxon>Nelumbo</taxon>
    </lineage>
</organism>
<dbReference type="AlphaFoldDB" id="A0A822Y8M8"/>
<evidence type="ECO:0000313" key="2">
    <source>
        <dbReference type="EMBL" id="DAD27395.1"/>
    </source>
</evidence>
<sequence>MEIIWRLGIVGCYSNFGAFGVTMLVLMIIAYILAQPWFRRNKLRLPKPLKKLIGFNAFWYSHHLFDASA</sequence>
<dbReference type="Proteomes" id="UP000607653">
    <property type="component" value="Unassembled WGS sequence"/>
</dbReference>
<reference evidence="2 3" key="1">
    <citation type="journal article" date="2020" name="Mol. Biol. Evol.">
        <title>Distinct Expression and Methylation Patterns for Genes with Different Fates following a Single Whole-Genome Duplication in Flowering Plants.</title>
        <authorList>
            <person name="Shi T."/>
            <person name="Rahmani R.S."/>
            <person name="Gugger P.F."/>
            <person name="Wang M."/>
            <person name="Li H."/>
            <person name="Zhang Y."/>
            <person name="Li Z."/>
            <person name="Wang Q."/>
            <person name="Van de Peer Y."/>
            <person name="Marchal K."/>
            <person name="Chen J."/>
        </authorList>
    </citation>
    <scope>NUCLEOTIDE SEQUENCE [LARGE SCALE GENOMIC DNA]</scope>
    <source>
        <tissue evidence="2">Leaf</tissue>
    </source>
</reference>
<accession>A0A822Y8M8</accession>
<protein>
    <submittedName>
        <fullName evidence="2">Uncharacterized protein</fullName>
    </submittedName>
</protein>
<keyword evidence="1" id="KW-0812">Transmembrane</keyword>
<comment type="caution">
    <text evidence="2">The sequence shown here is derived from an EMBL/GenBank/DDBJ whole genome shotgun (WGS) entry which is preliminary data.</text>
</comment>
<dbReference type="EMBL" id="DUZY01000002">
    <property type="protein sequence ID" value="DAD27395.1"/>
    <property type="molecule type" value="Genomic_DNA"/>
</dbReference>
<name>A0A822Y8M8_NELNU</name>
<feature type="transmembrane region" description="Helical" evidence="1">
    <location>
        <begin position="16"/>
        <end position="34"/>
    </location>
</feature>
<gene>
    <name evidence="2" type="ORF">HUJ06_028863</name>
</gene>
<evidence type="ECO:0000313" key="3">
    <source>
        <dbReference type="Proteomes" id="UP000607653"/>
    </source>
</evidence>
<keyword evidence="1" id="KW-0472">Membrane</keyword>
<keyword evidence="3" id="KW-1185">Reference proteome</keyword>
<keyword evidence="1" id="KW-1133">Transmembrane helix</keyword>
<proteinExistence type="predicted"/>
<evidence type="ECO:0000256" key="1">
    <source>
        <dbReference type="SAM" id="Phobius"/>
    </source>
</evidence>